<dbReference type="Proteomes" id="UP001419910">
    <property type="component" value="Unassembled WGS sequence"/>
</dbReference>
<keyword evidence="3" id="KW-1185">Reference proteome</keyword>
<dbReference type="EMBL" id="JBDIME010000038">
    <property type="protein sequence ID" value="MEN2793068.1"/>
    <property type="molecule type" value="Genomic_DNA"/>
</dbReference>
<keyword evidence="1" id="KW-0472">Membrane</keyword>
<dbReference type="RefSeq" id="WP_343890210.1">
    <property type="nucleotide sequence ID" value="NZ_BAAAEH010000030.1"/>
</dbReference>
<keyword evidence="1" id="KW-1133">Transmembrane helix</keyword>
<feature type="transmembrane region" description="Helical" evidence="1">
    <location>
        <begin position="28"/>
        <end position="48"/>
    </location>
</feature>
<name>A0ABU9YB79_9SPHN</name>
<protein>
    <submittedName>
        <fullName evidence="2">Uncharacterized protein</fullName>
    </submittedName>
</protein>
<organism evidence="2 3">
    <name type="scientific">Sphingomonas oligophenolica</name>
    <dbReference type="NCBI Taxonomy" id="301154"/>
    <lineage>
        <taxon>Bacteria</taxon>
        <taxon>Pseudomonadati</taxon>
        <taxon>Pseudomonadota</taxon>
        <taxon>Alphaproteobacteria</taxon>
        <taxon>Sphingomonadales</taxon>
        <taxon>Sphingomonadaceae</taxon>
        <taxon>Sphingomonas</taxon>
    </lineage>
</organism>
<gene>
    <name evidence="2" type="ORF">ABC974_25815</name>
</gene>
<keyword evidence="1" id="KW-0812">Transmembrane</keyword>
<proteinExistence type="predicted"/>
<reference evidence="2 3" key="1">
    <citation type="submission" date="2024-05" db="EMBL/GenBank/DDBJ databases">
        <authorList>
            <person name="Liu Q."/>
            <person name="Xin Y.-H."/>
        </authorList>
    </citation>
    <scope>NUCLEOTIDE SEQUENCE [LARGE SCALE GENOMIC DNA]</scope>
    <source>
        <strain evidence="2 3">CGMCC 1.10181</strain>
    </source>
</reference>
<evidence type="ECO:0000256" key="1">
    <source>
        <dbReference type="SAM" id="Phobius"/>
    </source>
</evidence>
<comment type="caution">
    <text evidence="2">The sequence shown here is derived from an EMBL/GenBank/DDBJ whole genome shotgun (WGS) entry which is preliminary data.</text>
</comment>
<sequence>MYMAPIIRTKAPVSTIARRATGAVVPPLSVAFMVPFLAVYAAYAGLALSARTVARAPRALLDMIDYTGTAILGR</sequence>
<accession>A0ABU9YB79</accession>
<evidence type="ECO:0000313" key="3">
    <source>
        <dbReference type="Proteomes" id="UP001419910"/>
    </source>
</evidence>
<evidence type="ECO:0000313" key="2">
    <source>
        <dbReference type="EMBL" id="MEN2793068.1"/>
    </source>
</evidence>